<keyword evidence="1" id="KW-0547">Nucleotide-binding</keyword>
<evidence type="ECO:0000259" key="4">
    <source>
        <dbReference type="PROSITE" id="PS50011"/>
    </source>
</evidence>
<keyword evidence="2" id="KW-0067">ATP-binding</keyword>
<dbReference type="Gene3D" id="1.10.510.10">
    <property type="entry name" value="Transferase(Phosphotransferase) domain 1"/>
    <property type="match status" value="1"/>
</dbReference>
<dbReference type="InterPro" id="IPR011009">
    <property type="entry name" value="Kinase-like_dom_sf"/>
</dbReference>
<reference evidence="5" key="1">
    <citation type="submission" date="2024-03" db="EMBL/GenBank/DDBJ databases">
        <title>WGS assembly of Saponaria officinalis var. Norfolk2.</title>
        <authorList>
            <person name="Jenkins J."/>
            <person name="Shu S."/>
            <person name="Grimwood J."/>
            <person name="Barry K."/>
            <person name="Goodstein D."/>
            <person name="Schmutz J."/>
            <person name="Leebens-Mack J."/>
            <person name="Osbourn A."/>
        </authorList>
    </citation>
    <scope>NUCLEOTIDE SEQUENCE [LARGE SCALE GENOMIC DNA]</scope>
    <source>
        <strain evidence="5">JIC</strain>
    </source>
</reference>
<dbReference type="GO" id="GO:0004672">
    <property type="term" value="F:protein kinase activity"/>
    <property type="evidence" value="ECO:0007669"/>
    <property type="project" value="InterPro"/>
</dbReference>
<dbReference type="Proteomes" id="UP001443914">
    <property type="component" value="Unassembled WGS sequence"/>
</dbReference>
<keyword evidence="3" id="KW-0812">Transmembrane</keyword>
<evidence type="ECO:0000313" key="5">
    <source>
        <dbReference type="EMBL" id="KAK9714634.1"/>
    </source>
</evidence>
<dbReference type="PANTHER" id="PTHR27001">
    <property type="entry name" value="OS01G0253100 PROTEIN"/>
    <property type="match status" value="1"/>
</dbReference>
<organism evidence="5 6">
    <name type="scientific">Saponaria officinalis</name>
    <name type="common">Common soapwort</name>
    <name type="synonym">Lychnis saponaria</name>
    <dbReference type="NCBI Taxonomy" id="3572"/>
    <lineage>
        <taxon>Eukaryota</taxon>
        <taxon>Viridiplantae</taxon>
        <taxon>Streptophyta</taxon>
        <taxon>Embryophyta</taxon>
        <taxon>Tracheophyta</taxon>
        <taxon>Spermatophyta</taxon>
        <taxon>Magnoliopsida</taxon>
        <taxon>eudicotyledons</taxon>
        <taxon>Gunneridae</taxon>
        <taxon>Pentapetalae</taxon>
        <taxon>Caryophyllales</taxon>
        <taxon>Caryophyllaceae</taxon>
        <taxon>Caryophylleae</taxon>
        <taxon>Saponaria</taxon>
    </lineage>
</organism>
<dbReference type="InterPro" id="IPR000719">
    <property type="entry name" value="Prot_kinase_dom"/>
</dbReference>
<sequence length="342" mass="37604">MSVQVDEIVFAFALSFLTISLIVLSIALIFLCRGKQPIKHEDDISSNYVKISAKSVSFSDIDVATDGFNPRRVIGKGRIGTTYIGVLAMGELVAVKGVHPWLVLSKASLGFQSTIKSLSLAQHCNIVPIMGFCEAPCERIILTEFVGTMSLEFYLHQNVDGVSLLDWTKRLKIAVGVARGLEYLHEKMAPQVVHGCIKPSNILVDVKFCAKLCDYGLSFLSLKQEKMGLLGYVDEEYWELGTQKGGGASKESDVYGFGVVLLKLLSGRTNEGGLLVGWVLPLIKDVKFSEFWDKRIQTPCNMKVLVKLAKVASTCVGNSRKTRPTISQIVSILDSLDFDLCE</sequence>
<name>A0AAW1K8N0_SAPOF</name>
<feature type="domain" description="Protein kinase" evidence="4">
    <location>
        <begin position="68"/>
        <end position="336"/>
    </location>
</feature>
<dbReference type="AlphaFoldDB" id="A0AAW1K8N0"/>
<evidence type="ECO:0000313" key="6">
    <source>
        <dbReference type="Proteomes" id="UP001443914"/>
    </source>
</evidence>
<dbReference type="Gene3D" id="3.30.200.20">
    <property type="entry name" value="Phosphorylase Kinase, domain 1"/>
    <property type="match status" value="1"/>
</dbReference>
<dbReference type="Pfam" id="PF07714">
    <property type="entry name" value="PK_Tyr_Ser-Thr"/>
    <property type="match status" value="1"/>
</dbReference>
<dbReference type="PROSITE" id="PS50011">
    <property type="entry name" value="PROTEIN_KINASE_DOM"/>
    <property type="match status" value="1"/>
</dbReference>
<keyword evidence="3" id="KW-1133">Transmembrane helix</keyword>
<accession>A0AAW1K8N0</accession>
<comment type="caution">
    <text evidence="5">The sequence shown here is derived from an EMBL/GenBank/DDBJ whole genome shotgun (WGS) entry which is preliminary data.</text>
</comment>
<dbReference type="PIRSF" id="PIRSF000654">
    <property type="entry name" value="Integrin-linked_kinase"/>
    <property type="match status" value="1"/>
</dbReference>
<keyword evidence="3" id="KW-0472">Membrane</keyword>
<dbReference type="InterPro" id="IPR001245">
    <property type="entry name" value="Ser-Thr/Tyr_kinase_cat_dom"/>
</dbReference>
<evidence type="ECO:0000256" key="2">
    <source>
        <dbReference type="ARBA" id="ARBA00022840"/>
    </source>
</evidence>
<dbReference type="PANTHER" id="PTHR27001:SF39">
    <property type="entry name" value="PROTEIN KINASE SUPERFAMILY PROTEIN"/>
    <property type="match status" value="1"/>
</dbReference>
<gene>
    <name evidence="5" type="ORF">RND81_06G108300</name>
</gene>
<evidence type="ECO:0000256" key="1">
    <source>
        <dbReference type="ARBA" id="ARBA00022741"/>
    </source>
</evidence>
<keyword evidence="6" id="KW-1185">Reference proteome</keyword>
<feature type="transmembrane region" description="Helical" evidence="3">
    <location>
        <begin position="12"/>
        <end position="32"/>
    </location>
</feature>
<dbReference type="GO" id="GO:0005524">
    <property type="term" value="F:ATP binding"/>
    <property type="evidence" value="ECO:0007669"/>
    <property type="project" value="UniProtKB-KW"/>
</dbReference>
<dbReference type="FunFam" id="3.30.200.20:FF:000638">
    <property type="entry name" value="serine/threonine-protein kinase-like protein ACR4"/>
    <property type="match status" value="1"/>
</dbReference>
<dbReference type="GO" id="GO:0005886">
    <property type="term" value="C:plasma membrane"/>
    <property type="evidence" value="ECO:0007669"/>
    <property type="project" value="TreeGrafter"/>
</dbReference>
<evidence type="ECO:0000256" key="3">
    <source>
        <dbReference type="SAM" id="Phobius"/>
    </source>
</evidence>
<dbReference type="SUPFAM" id="SSF56112">
    <property type="entry name" value="Protein kinase-like (PK-like)"/>
    <property type="match status" value="1"/>
</dbReference>
<dbReference type="EMBL" id="JBDFQZ010000006">
    <property type="protein sequence ID" value="KAK9714634.1"/>
    <property type="molecule type" value="Genomic_DNA"/>
</dbReference>
<proteinExistence type="predicted"/>
<protein>
    <recommendedName>
        <fullName evidence="4">Protein kinase domain-containing protein</fullName>
    </recommendedName>
</protein>